<dbReference type="AlphaFoldDB" id="A0A3A5MJM9"/>
<dbReference type="InterPro" id="IPR011763">
    <property type="entry name" value="COA_CT_C"/>
</dbReference>
<organism evidence="4 5">
    <name type="scientific">Cryobacterium melibiosiphilum</name>
    <dbReference type="NCBI Taxonomy" id="995039"/>
    <lineage>
        <taxon>Bacteria</taxon>
        <taxon>Bacillati</taxon>
        <taxon>Actinomycetota</taxon>
        <taxon>Actinomycetes</taxon>
        <taxon>Micrococcales</taxon>
        <taxon>Microbacteriaceae</taxon>
        <taxon>Cryobacterium</taxon>
    </lineage>
</organism>
<dbReference type="PRINTS" id="PR01070">
    <property type="entry name" value="ACCCTRFRASEB"/>
</dbReference>
<sequence length="519" mass="54433">MASTPAPSPQQPAQQHLGAAQHLSAAELIDVAVDPESFVSWDVPVPDPADDATIDAGYRADLGRARARSACDEAVVTGEGRIRGRRVGVIVSEFAFLAGSIGQAAADRIVAAVERATREGLPLLAGPASGGTRMQEGTLAFLTMVRITAAVRAHRQAGLPYLVYLRHPTTGGVMASWGSLGHMTVAEPGALLGFLGPRVFEALYGRPFPTGVQVAENLFDKGLIDAVVAPAQLPEVLHRALGILVPASAAPVPEPATLTVRPATVSAWDSVLISRNPKRPDLRQLLAFGASDALPLNGTGQGEKDPGLLLAIARFGAQSCVVLGHNRRRPSQDNAMGPASLREARRGMRLAEELHLPLLTVIDTAGAALSQEAEEGGLAGEIARSLHDLIGLRAPSVSVLLGQGAGGGALALLPADRTLAAQHAWLSPLPPEGASAIVHRSVDFASEMSAAQGVHGAALWANGLVDHLVDERPDAALEARAFCERMSRAIEYELSRLRAVPIDELLAERVQKYRDLGRG</sequence>
<keyword evidence="1 4" id="KW-0808">Transferase</keyword>
<dbReference type="PANTHER" id="PTHR42995:SF5">
    <property type="entry name" value="ACETYL-COENZYME A CARBOXYLASE CARBOXYL TRANSFERASE SUBUNIT BETA, CHLOROPLASTIC"/>
    <property type="match status" value="1"/>
</dbReference>
<dbReference type="GO" id="GO:0003989">
    <property type="term" value="F:acetyl-CoA carboxylase activity"/>
    <property type="evidence" value="ECO:0007669"/>
    <property type="project" value="InterPro"/>
</dbReference>
<dbReference type="GO" id="GO:2001295">
    <property type="term" value="P:malonyl-CoA biosynthetic process"/>
    <property type="evidence" value="ECO:0007669"/>
    <property type="project" value="TreeGrafter"/>
</dbReference>
<dbReference type="InterPro" id="IPR034733">
    <property type="entry name" value="AcCoA_carboxyl_beta"/>
</dbReference>
<dbReference type="EMBL" id="QZVS01000092">
    <property type="protein sequence ID" value="RJT87013.1"/>
    <property type="molecule type" value="Genomic_DNA"/>
</dbReference>
<gene>
    <name evidence="4" type="ORF">D6T64_16355</name>
</gene>
<dbReference type="RefSeq" id="WP_119975754.1">
    <property type="nucleotide sequence ID" value="NZ_JBHSQA010000010.1"/>
</dbReference>
<dbReference type="SUPFAM" id="SSF52096">
    <property type="entry name" value="ClpP/crotonase"/>
    <property type="match status" value="2"/>
</dbReference>
<dbReference type="Proteomes" id="UP000272015">
    <property type="component" value="Unassembled WGS sequence"/>
</dbReference>
<feature type="domain" description="CoA carboxyltransferase C-terminal" evidence="3">
    <location>
        <begin position="255"/>
        <end position="496"/>
    </location>
</feature>
<evidence type="ECO:0000259" key="2">
    <source>
        <dbReference type="PROSITE" id="PS50980"/>
    </source>
</evidence>
<dbReference type="InterPro" id="IPR029045">
    <property type="entry name" value="ClpP/crotonase-like_dom_sf"/>
</dbReference>
<dbReference type="PROSITE" id="PS50980">
    <property type="entry name" value="COA_CT_NTER"/>
    <property type="match status" value="1"/>
</dbReference>
<evidence type="ECO:0000313" key="5">
    <source>
        <dbReference type="Proteomes" id="UP000272015"/>
    </source>
</evidence>
<comment type="caution">
    <text evidence="4">The sequence shown here is derived from an EMBL/GenBank/DDBJ whole genome shotgun (WGS) entry which is preliminary data.</text>
</comment>
<name>A0A3A5MJM9_9MICO</name>
<dbReference type="PANTHER" id="PTHR42995">
    <property type="entry name" value="ACETYL-COENZYME A CARBOXYLASE CARBOXYL TRANSFERASE SUBUNIT BETA, CHLOROPLASTIC"/>
    <property type="match status" value="1"/>
</dbReference>
<dbReference type="InterPro" id="IPR000438">
    <property type="entry name" value="Acetyl_CoA_COase_Trfase_b_su"/>
</dbReference>
<evidence type="ECO:0000313" key="4">
    <source>
        <dbReference type="EMBL" id="RJT87013.1"/>
    </source>
</evidence>
<accession>A0A3A5MJM9</accession>
<dbReference type="InterPro" id="IPR011762">
    <property type="entry name" value="COA_CT_N"/>
</dbReference>
<dbReference type="OrthoDB" id="9772975at2"/>
<reference evidence="4 5" key="1">
    <citation type="submission" date="2018-09" db="EMBL/GenBank/DDBJ databases">
        <title>Novel species of Cryobacterium.</title>
        <authorList>
            <person name="Liu Q."/>
            <person name="Xin Y.-H."/>
        </authorList>
    </citation>
    <scope>NUCLEOTIDE SEQUENCE [LARGE SCALE GENOMIC DNA]</scope>
    <source>
        <strain evidence="4 5">Hh39</strain>
    </source>
</reference>
<protein>
    <submittedName>
        <fullName evidence="4">Acetyl-CoA carboxyl transferase</fullName>
    </submittedName>
</protein>
<evidence type="ECO:0000256" key="1">
    <source>
        <dbReference type="ARBA" id="ARBA00022679"/>
    </source>
</evidence>
<keyword evidence="5" id="KW-1185">Reference proteome</keyword>
<proteinExistence type="predicted"/>
<dbReference type="Gene3D" id="3.90.226.10">
    <property type="entry name" value="2-enoyl-CoA Hydratase, Chain A, domain 1"/>
    <property type="match status" value="2"/>
</dbReference>
<dbReference type="GO" id="GO:0006633">
    <property type="term" value="P:fatty acid biosynthetic process"/>
    <property type="evidence" value="ECO:0007669"/>
    <property type="project" value="InterPro"/>
</dbReference>
<dbReference type="Pfam" id="PF01039">
    <property type="entry name" value="Carboxyl_trans"/>
    <property type="match status" value="1"/>
</dbReference>
<dbReference type="GO" id="GO:0009317">
    <property type="term" value="C:acetyl-CoA carboxylase complex"/>
    <property type="evidence" value="ECO:0007669"/>
    <property type="project" value="InterPro"/>
</dbReference>
<feature type="domain" description="CoA carboxyltransferase N-terminal" evidence="2">
    <location>
        <begin position="1"/>
        <end position="259"/>
    </location>
</feature>
<evidence type="ECO:0000259" key="3">
    <source>
        <dbReference type="PROSITE" id="PS50989"/>
    </source>
</evidence>
<dbReference type="PROSITE" id="PS50989">
    <property type="entry name" value="COA_CT_CTER"/>
    <property type="match status" value="1"/>
</dbReference>
<dbReference type="GO" id="GO:0016740">
    <property type="term" value="F:transferase activity"/>
    <property type="evidence" value="ECO:0007669"/>
    <property type="project" value="UniProtKB-KW"/>
</dbReference>